<dbReference type="GO" id="GO:0012505">
    <property type="term" value="C:endomembrane system"/>
    <property type="evidence" value="ECO:0007669"/>
    <property type="project" value="UniProtKB-SubCell"/>
</dbReference>
<keyword evidence="5" id="KW-0472">Membrane</keyword>
<evidence type="ECO:0008006" key="8">
    <source>
        <dbReference type="Google" id="ProtNLM"/>
    </source>
</evidence>
<evidence type="ECO:0000256" key="1">
    <source>
        <dbReference type="ARBA" id="ARBA00004127"/>
    </source>
</evidence>
<protein>
    <recommendedName>
        <fullName evidence="8">DUF1218 domain-containing protein</fullName>
    </recommendedName>
</protein>
<proteinExistence type="inferred from homology"/>
<keyword evidence="3" id="KW-0732">Signal</keyword>
<evidence type="ECO:0000256" key="6">
    <source>
        <dbReference type="ARBA" id="ARBA00029467"/>
    </source>
</evidence>
<dbReference type="InterPro" id="IPR052222">
    <property type="entry name" value="DESIGUAL"/>
</dbReference>
<evidence type="ECO:0000256" key="5">
    <source>
        <dbReference type="ARBA" id="ARBA00023136"/>
    </source>
</evidence>
<dbReference type="EnsemblPlants" id="EMT05821">
    <property type="protein sequence ID" value="EMT05821"/>
    <property type="gene ID" value="F775_04434"/>
</dbReference>
<keyword evidence="4" id="KW-1133">Transmembrane helix</keyword>
<sequence length="308" mass="31946">MTGEGRGREEGSHGGPLTLRLARQEQQECQTCTTAPLNTGVGTTVGAQDAVGIGIVRGRNFHSILLNHGTTKNNGGNKITMSHYLGRRTKKGSREVVREMKITVIVLSVVVALFGVASAVLGIIAEGTKLTRNDIEVYSNECVYPDNPAYALGLLAALLLLLAQITASAVGGCCGRCMPRGAGFSRSKAVAKSKRAIGAALCVLSWIMALIAERFFLVGAAANIPMTRQTSQGRGCHSVKDGVFMMGAILSIVATVLGIISYIMLYAAAAGATTTMGAVAGPSSAGEIRLDGIAIGHPVAAQQHARAV</sequence>
<name>M8AMT8_AEGTA</name>
<organism evidence="7">
    <name type="scientific">Aegilops tauschii</name>
    <name type="common">Tausch's goatgrass</name>
    <name type="synonym">Aegilops squarrosa</name>
    <dbReference type="NCBI Taxonomy" id="37682"/>
    <lineage>
        <taxon>Eukaryota</taxon>
        <taxon>Viridiplantae</taxon>
        <taxon>Streptophyta</taxon>
        <taxon>Embryophyta</taxon>
        <taxon>Tracheophyta</taxon>
        <taxon>Spermatophyta</taxon>
        <taxon>Magnoliopsida</taxon>
        <taxon>Liliopsida</taxon>
        <taxon>Poales</taxon>
        <taxon>Poaceae</taxon>
        <taxon>BOP clade</taxon>
        <taxon>Pooideae</taxon>
        <taxon>Triticodae</taxon>
        <taxon>Triticeae</taxon>
        <taxon>Triticinae</taxon>
        <taxon>Aegilops</taxon>
    </lineage>
</organism>
<reference evidence="7" key="1">
    <citation type="submission" date="2015-06" db="UniProtKB">
        <authorList>
            <consortium name="EnsemblPlants"/>
        </authorList>
    </citation>
    <scope>IDENTIFICATION</scope>
</reference>
<evidence type="ECO:0000256" key="3">
    <source>
        <dbReference type="ARBA" id="ARBA00022729"/>
    </source>
</evidence>
<dbReference type="InterPro" id="IPR009606">
    <property type="entry name" value="DEAL/Modifying_wall_lignin1/2"/>
</dbReference>
<accession>M8AMT8</accession>
<dbReference type="AlphaFoldDB" id="M8AMT8"/>
<evidence type="ECO:0000256" key="4">
    <source>
        <dbReference type="ARBA" id="ARBA00022989"/>
    </source>
</evidence>
<comment type="subcellular location">
    <subcellularLocation>
        <location evidence="1">Endomembrane system</location>
        <topology evidence="1">Multi-pass membrane protein</topology>
    </subcellularLocation>
</comment>
<evidence type="ECO:0000313" key="7">
    <source>
        <dbReference type="EnsemblPlants" id="EMT05821"/>
    </source>
</evidence>
<dbReference type="PANTHER" id="PTHR31769">
    <property type="entry name" value="OS07G0462200 PROTEIN-RELATED"/>
    <property type="match status" value="1"/>
</dbReference>
<keyword evidence="2" id="KW-0812">Transmembrane</keyword>
<dbReference type="Pfam" id="PF06749">
    <property type="entry name" value="DUF1218"/>
    <property type="match status" value="1"/>
</dbReference>
<evidence type="ECO:0000256" key="2">
    <source>
        <dbReference type="ARBA" id="ARBA00022692"/>
    </source>
</evidence>
<dbReference type="ExpressionAtlas" id="M8AMT8">
    <property type="expression patterns" value="baseline"/>
</dbReference>
<comment type="similarity">
    <text evidence="6">Belongs to the DESIGUAL family.</text>
</comment>